<name>A0ABM4W8N2_COFAR</name>
<accession>A0ABM4W8N2</accession>
<reference evidence="2" key="1">
    <citation type="submission" date="2025-08" db="UniProtKB">
        <authorList>
            <consortium name="RefSeq"/>
        </authorList>
    </citation>
    <scope>IDENTIFICATION</scope>
    <source>
        <tissue evidence="2">Leaves</tissue>
    </source>
</reference>
<gene>
    <name evidence="2" type="primary">LOC140021274</name>
</gene>
<proteinExistence type="predicted"/>
<evidence type="ECO:0000313" key="2">
    <source>
        <dbReference type="RefSeq" id="XP_071928139.1"/>
    </source>
</evidence>
<dbReference type="RefSeq" id="XP_071928139.1">
    <property type="nucleotide sequence ID" value="XM_072072038.1"/>
</dbReference>
<organism evidence="1 2">
    <name type="scientific">Coffea arabica</name>
    <name type="common">Arabian coffee</name>
    <dbReference type="NCBI Taxonomy" id="13443"/>
    <lineage>
        <taxon>Eukaryota</taxon>
        <taxon>Viridiplantae</taxon>
        <taxon>Streptophyta</taxon>
        <taxon>Embryophyta</taxon>
        <taxon>Tracheophyta</taxon>
        <taxon>Spermatophyta</taxon>
        <taxon>Magnoliopsida</taxon>
        <taxon>eudicotyledons</taxon>
        <taxon>Gunneridae</taxon>
        <taxon>Pentapetalae</taxon>
        <taxon>asterids</taxon>
        <taxon>lamiids</taxon>
        <taxon>Gentianales</taxon>
        <taxon>Rubiaceae</taxon>
        <taxon>Ixoroideae</taxon>
        <taxon>Gardenieae complex</taxon>
        <taxon>Bertiereae - Coffeeae clade</taxon>
        <taxon>Coffeeae</taxon>
        <taxon>Coffea</taxon>
    </lineage>
</organism>
<evidence type="ECO:0000313" key="1">
    <source>
        <dbReference type="Proteomes" id="UP001652660"/>
    </source>
</evidence>
<dbReference type="Proteomes" id="UP001652660">
    <property type="component" value="Chromosome 11e"/>
</dbReference>
<sequence length="332" mass="37997">MSKPELLDIIRLCWGGSFLGPPLQRRAFKLREVKCQVQLWSRESFEDIFEGVRKAGREVLRVEGLFDNDPFEPNLIALQEVRAVLRNSLMIEEGYWRQKARVKWIWEGDKNSKYFHSVVAKRRAKAVIHRIKCANGDWIADDSQIAAEAVEYFNSLFLAEISSGSWDTLDVIPHMISHTQNEELVKVPEMEEIREVVFGMDGESAAGPEGLTGRFFTFAWEVVAEDVYEAVVSFFCEQELPRSITATCGMKRSLQLVMKVLEDYTSISGQKVNHNKSGFLSHARLSDLRKRIVAQVTGFSIPVLPDDVFRIPTILGKMEKELFFSDLYFSCK</sequence>
<dbReference type="GeneID" id="140021274"/>
<protein>
    <submittedName>
        <fullName evidence="2">Uncharacterized protein</fullName>
    </submittedName>
</protein>
<keyword evidence="1" id="KW-1185">Reference proteome</keyword>